<dbReference type="SUPFAM" id="SSF51735">
    <property type="entry name" value="NAD(P)-binding Rossmann-fold domains"/>
    <property type="match status" value="1"/>
</dbReference>
<keyword evidence="2 4" id="KW-0521">NADP</keyword>
<dbReference type="Gene3D" id="1.10.3730.10">
    <property type="entry name" value="ProC C-terminal domain-like"/>
    <property type="match status" value="1"/>
</dbReference>
<dbReference type="Pfam" id="PF14748">
    <property type="entry name" value="P5CR_dimer"/>
    <property type="match status" value="1"/>
</dbReference>
<keyword evidence="10" id="KW-1185">Reference proteome</keyword>
<evidence type="ECO:0000259" key="7">
    <source>
        <dbReference type="Pfam" id="PF03807"/>
    </source>
</evidence>
<evidence type="ECO:0000256" key="6">
    <source>
        <dbReference type="PIRSR" id="PIRSR000193-1"/>
    </source>
</evidence>
<keyword evidence="4" id="KW-0963">Cytoplasm</keyword>
<protein>
    <recommendedName>
        <fullName evidence="4 5">Pyrroline-5-carboxylate reductase</fullName>
        <shortName evidence="4">P5C reductase</shortName>
        <shortName evidence="4">P5CR</shortName>
        <ecNumber evidence="4 5">1.5.1.2</ecNumber>
    </recommendedName>
    <alternativeName>
        <fullName evidence="4">PCA reductase</fullName>
    </alternativeName>
</protein>
<dbReference type="EMBL" id="MDJD01000043">
    <property type="protein sequence ID" value="OEK07955.1"/>
    <property type="molecule type" value="Genomic_DNA"/>
</dbReference>
<dbReference type="STRING" id="1849968.A8C32_15950"/>
<evidence type="ECO:0000256" key="5">
    <source>
        <dbReference type="NCBIfam" id="TIGR00112"/>
    </source>
</evidence>
<accession>A0A1E5T996</accession>
<evidence type="ECO:0000256" key="3">
    <source>
        <dbReference type="ARBA" id="ARBA00023002"/>
    </source>
</evidence>
<dbReference type="PANTHER" id="PTHR11645:SF0">
    <property type="entry name" value="PYRROLINE-5-CARBOXYLATE REDUCTASE 3"/>
    <property type="match status" value="1"/>
</dbReference>
<comment type="function">
    <text evidence="4">Catalyzes the reduction of 1-pyrroline-5-carboxylate (PCA) to L-proline.</text>
</comment>
<comment type="pathway">
    <text evidence="4">Amino-acid biosynthesis; L-proline biosynthesis; L-proline from L-glutamate 5-semialdehyde: step 1/1.</text>
</comment>
<dbReference type="PIRSF" id="PIRSF000193">
    <property type="entry name" value="Pyrrol-5-carb_rd"/>
    <property type="match status" value="1"/>
</dbReference>
<comment type="catalytic activity">
    <reaction evidence="4">
        <text>L-proline + NAD(+) = (S)-1-pyrroline-5-carboxylate + NADH + 2 H(+)</text>
        <dbReference type="Rhea" id="RHEA:14105"/>
        <dbReference type="ChEBI" id="CHEBI:15378"/>
        <dbReference type="ChEBI" id="CHEBI:17388"/>
        <dbReference type="ChEBI" id="CHEBI:57540"/>
        <dbReference type="ChEBI" id="CHEBI:57945"/>
        <dbReference type="ChEBI" id="CHEBI:60039"/>
        <dbReference type="EC" id="1.5.1.2"/>
    </reaction>
</comment>
<dbReference type="NCBIfam" id="TIGR00112">
    <property type="entry name" value="proC"/>
    <property type="match status" value="1"/>
</dbReference>
<comment type="similarity">
    <text evidence="1 4">Belongs to the pyrroline-5-carboxylate reductase family.</text>
</comment>
<name>A0A1E5T996_9FLAO</name>
<dbReference type="InterPro" id="IPR000304">
    <property type="entry name" value="Pyrroline-COOH_reductase"/>
</dbReference>
<dbReference type="OrthoDB" id="9805754at2"/>
<dbReference type="AlphaFoldDB" id="A0A1E5T996"/>
<evidence type="ECO:0000259" key="8">
    <source>
        <dbReference type="Pfam" id="PF14748"/>
    </source>
</evidence>
<sequence>MKVAIIGAGSLGQSIAKGLLSSEALTTLFLTKRNLDSIKGFDTDERVTLTSDNTLAVENSDILIFAIQPRHFEGILNAVKPYLKPSQVLISVITGFAISRIEDIVGKASYVIRSMPNTAASVGQSMTCISTNEKGKEKVELAKTIFNSMGRSMVIPEEQLQAATVICASGIAFWMRLIRATTQGAVQLGFEAHEAHELAMQTCFGAATLLKESGKHPEEEIDRVTTPSGCTIEGLNEMEHQGLSSSLIRGINASFEKINQIKKN</sequence>
<evidence type="ECO:0000256" key="4">
    <source>
        <dbReference type="HAMAP-Rule" id="MF_01925"/>
    </source>
</evidence>
<dbReference type="GO" id="GO:0005737">
    <property type="term" value="C:cytoplasm"/>
    <property type="evidence" value="ECO:0007669"/>
    <property type="project" value="UniProtKB-SubCell"/>
</dbReference>
<dbReference type="InterPro" id="IPR008927">
    <property type="entry name" value="6-PGluconate_DH-like_C_sf"/>
</dbReference>
<comment type="subcellular location">
    <subcellularLocation>
        <location evidence="4">Cytoplasm</location>
    </subcellularLocation>
</comment>
<dbReference type="InterPro" id="IPR029036">
    <property type="entry name" value="P5CR_dimer"/>
</dbReference>
<dbReference type="PANTHER" id="PTHR11645">
    <property type="entry name" value="PYRROLINE-5-CARBOXYLATE REDUCTASE"/>
    <property type="match status" value="1"/>
</dbReference>
<feature type="binding site" evidence="6">
    <location>
        <position position="53"/>
    </location>
    <ligand>
        <name>NADPH</name>
        <dbReference type="ChEBI" id="CHEBI:57783"/>
    </ligand>
</feature>
<feature type="domain" description="Pyrroline-5-carboxylate reductase catalytic N-terminal" evidence="7">
    <location>
        <begin position="2"/>
        <end position="93"/>
    </location>
</feature>
<dbReference type="GO" id="GO:0004735">
    <property type="term" value="F:pyrroline-5-carboxylate reductase activity"/>
    <property type="evidence" value="ECO:0007669"/>
    <property type="project" value="UniProtKB-UniRule"/>
</dbReference>
<evidence type="ECO:0000256" key="1">
    <source>
        <dbReference type="ARBA" id="ARBA00005525"/>
    </source>
</evidence>
<dbReference type="SUPFAM" id="SSF48179">
    <property type="entry name" value="6-phosphogluconate dehydrogenase C-terminal domain-like"/>
    <property type="match status" value="1"/>
</dbReference>
<keyword evidence="3 4" id="KW-0560">Oxidoreductase</keyword>
<dbReference type="Pfam" id="PF03807">
    <property type="entry name" value="F420_oxidored"/>
    <property type="match status" value="1"/>
</dbReference>
<feature type="binding site" evidence="6">
    <location>
        <begin position="6"/>
        <end position="11"/>
    </location>
    <ligand>
        <name>NADP(+)</name>
        <dbReference type="ChEBI" id="CHEBI:58349"/>
    </ligand>
</feature>
<comment type="catalytic activity">
    <reaction evidence="4">
        <text>L-proline + NADP(+) = (S)-1-pyrroline-5-carboxylate + NADPH + 2 H(+)</text>
        <dbReference type="Rhea" id="RHEA:14109"/>
        <dbReference type="ChEBI" id="CHEBI:15378"/>
        <dbReference type="ChEBI" id="CHEBI:17388"/>
        <dbReference type="ChEBI" id="CHEBI:57783"/>
        <dbReference type="ChEBI" id="CHEBI:58349"/>
        <dbReference type="ChEBI" id="CHEBI:60039"/>
        <dbReference type="EC" id="1.5.1.2"/>
    </reaction>
</comment>
<feature type="domain" description="Pyrroline-5-carboxylate reductase dimerisation" evidence="8">
    <location>
        <begin position="157"/>
        <end position="260"/>
    </location>
</feature>
<dbReference type="FunFam" id="1.10.3730.10:FF:000001">
    <property type="entry name" value="Pyrroline-5-carboxylate reductase"/>
    <property type="match status" value="1"/>
</dbReference>
<dbReference type="EC" id="1.5.1.2" evidence="4 5"/>
<dbReference type="Proteomes" id="UP000095713">
    <property type="component" value="Unassembled WGS sequence"/>
</dbReference>
<evidence type="ECO:0000313" key="9">
    <source>
        <dbReference type="EMBL" id="OEK07955.1"/>
    </source>
</evidence>
<reference evidence="9 10" key="1">
    <citation type="submission" date="2016-05" db="EMBL/GenBank/DDBJ databases">
        <title>Draft Genome Sequence of Algibacter sp. Strain SK-16 Isolated from the Surface Water of Aburatsubo Inlet.</title>
        <authorList>
            <person name="Wong S.-K."/>
            <person name="Yoshizawa S."/>
            <person name="Nakajima Y."/>
            <person name="Ogura Y."/>
            <person name="Tetsuya H."/>
            <person name="Hamasaki K."/>
        </authorList>
    </citation>
    <scope>NUCLEOTIDE SEQUENCE [LARGE SCALE GENOMIC DNA]</scope>
    <source>
        <strain evidence="9 10">SK-16</strain>
    </source>
</reference>
<keyword evidence="4" id="KW-0028">Amino-acid biosynthesis</keyword>
<dbReference type="InterPro" id="IPR028939">
    <property type="entry name" value="P5C_Rdtase_cat_N"/>
</dbReference>
<proteinExistence type="inferred from homology"/>
<feature type="binding site" evidence="6">
    <location>
        <begin position="66"/>
        <end position="69"/>
    </location>
    <ligand>
        <name>NADP(+)</name>
        <dbReference type="ChEBI" id="CHEBI:58349"/>
    </ligand>
</feature>
<dbReference type="InterPro" id="IPR036291">
    <property type="entry name" value="NAD(P)-bd_dom_sf"/>
</dbReference>
<dbReference type="UniPathway" id="UPA00098">
    <property type="reaction ID" value="UER00361"/>
</dbReference>
<dbReference type="Gene3D" id="3.40.50.720">
    <property type="entry name" value="NAD(P)-binding Rossmann-like Domain"/>
    <property type="match status" value="1"/>
</dbReference>
<keyword evidence="4" id="KW-0641">Proline biosynthesis</keyword>
<dbReference type="RefSeq" id="WP_069830413.1">
    <property type="nucleotide sequence ID" value="NZ_MDJD01000043.1"/>
</dbReference>
<comment type="caution">
    <text evidence="9">The sequence shown here is derived from an EMBL/GenBank/DDBJ whole genome shotgun (WGS) entry which is preliminary data.</text>
</comment>
<organism evidence="9 10">
    <name type="scientific">Flavivirga aquatica</name>
    <dbReference type="NCBI Taxonomy" id="1849968"/>
    <lineage>
        <taxon>Bacteria</taxon>
        <taxon>Pseudomonadati</taxon>
        <taxon>Bacteroidota</taxon>
        <taxon>Flavobacteriia</taxon>
        <taxon>Flavobacteriales</taxon>
        <taxon>Flavobacteriaceae</taxon>
        <taxon>Flavivirga</taxon>
    </lineage>
</organism>
<gene>
    <name evidence="4" type="primary">proC</name>
    <name evidence="9" type="ORF">A8C32_15950</name>
</gene>
<dbReference type="HAMAP" id="MF_01925">
    <property type="entry name" value="P5C_reductase"/>
    <property type="match status" value="1"/>
</dbReference>
<evidence type="ECO:0000256" key="2">
    <source>
        <dbReference type="ARBA" id="ARBA00022857"/>
    </source>
</evidence>
<evidence type="ECO:0000313" key="10">
    <source>
        <dbReference type="Proteomes" id="UP000095713"/>
    </source>
</evidence>
<dbReference type="GO" id="GO:0055129">
    <property type="term" value="P:L-proline biosynthetic process"/>
    <property type="evidence" value="ECO:0007669"/>
    <property type="project" value="UniProtKB-UniRule"/>
</dbReference>